<dbReference type="GO" id="GO:0016887">
    <property type="term" value="F:ATP hydrolysis activity"/>
    <property type="evidence" value="ECO:0007669"/>
    <property type="project" value="InterPro"/>
</dbReference>
<dbReference type="PANTHER" id="PTHR42711:SF17">
    <property type="entry name" value="ABC TRANSPORTER ATP-BINDING PROTEIN"/>
    <property type="match status" value="1"/>
</dbReference>
<name>A0AAC9IXK8_VIRHA</name>
<proteinExistence type="predicted"/>
<dbReference type="PROSITE" id="PS00211">
    <property type="entry name" value="ABC_TRANSPORTER_1"/>
    <property type="match status" value="1"/>
</dbReference>
<dbReference type="InterPro" id="IPR003593">
    <property type="entry name" value="AAA+_ATPase"/>
</dbReference>
<dbReference type="Pfam" id="PF00005">
    <property type="entry name" value="ABC_tran"/>
    <property type="match status" value="1"/>
</dbReference>
<reference evidence="5 6" key="1">
    <citation type="submission" date="2016-11" db="EMBL/GenBank/DDBJ databases">
        <title>Complete genome sequencing of Virgibacillus halodenitrificans PDB-F2.</title>
        <authorList>
            <person name="Sun Z."/>
            <person name="Zhou Y."/>
            <person name="Li H."/>
        </authorList>
    </citation>
    <scope>NUCLEOTIDE SEQUENCE [LARGE SCALE GENOMIC DNA]</scope>
    <source>
        <strain evidence="5 6">PDB-F2</strain>
    </source>
</reference>
<dbReference type="InterPro" id="IPR003439">
    <property type="entry name" value="ABC_transporter-like_ATP-bd"/>
</dbReference>
<keyword evidence="1" id="KW-0813">Transport</keyword>
<dbReference type="KEGG" id="vhl:BME96_06385"/>
<keyword evidence="3 5" id="KW-0067">ATP-binding</keyword>
<protein>
    <submittedName>
        <fullName evidence="5">ABC transporter ATP-binding protein</fullName>
    </submittedName>
</protein>
<evidence type="ECO:0000256" key="2">
    <source>
        <dbReference type="ARBA" id="ARBA00022741"/>
    </source>
</evidence>
<dbReference type="InterPro" id="IPR017871">
    <property type="entry name" value="ABC_transporter-like_CS"/>
</dbReference>
<dbReference type="GO" id="GO:0005524">
    <property type="term" value="F:ATP binding"/>
    <property type="evidence" value="ECO:0007669"/>
    <property type="project" value="UniProtKB-KW"/>
</dbReference>
<dbReference type="PANTHER" id="PTHR42711">
    <property type="entry name" value="ABC TRANSPORTER ATP-BINDING PROTEIN"/>
    <property type="match status" value="1"/>
</dbReference>
<dbReference type="InterPro" id="IPR027417">
    <property type="entry name" value="P-loop_NTPase"/>
</dbReference>
<feature type="domain" description="ABC transporter" evidence="4">
    <location>
        <begin position="19"/>
        <end position="243"/>
    </location>
</feature>
<sequence>MISFYNIFIKGVIHLQSLIQVNNVTKRFGKTTAVNNVSFTIEKGSTVAILGPNGAGKTTTISMMLGLLEPTEGGLTLFGKDPKEVAVRNRIGAMLQEVSVIDKLRVREVLELFRSYYTNPLSMEELISVTGLNDEMLKKWANKLSGGQKRRLGFALALAGNPDLLFFDEPTVGLDITARKNFWEKVNMLKEQGKTVIFTTHYLQEADDFSERIILFNNGEIIADGRPDEIKHNVAARSVSFRSSNKDAVMVRMQTFEEVIRCYEKDGRIYAVTNDTDAVLAKIFGQGMDVKDIFIEQGRLEEVFDHLTSKQKEVI</sequence>
<evidence type="ECO:0000259" key="4">
    <source>
        <dbReference type="PROSITE" id="PS50893"/>
    </source>
</evidence>
<dbReference type="Gene3D" id="3.40.50.300">
    <property type="entry name" value="P-loop containing nucleotide triphosphate hydrolases"/>
    <property type="match status" value="1"/>
</dbReference>
<dbReference type="SUPFAM" id="SSF52540">
    <property type="entry name" value="P-loop containing nucleoside triphosphate hydrolases"/>
    <property type="match status" value="1"/>
</dbReference>
<evidence type="ECO:0000313" key="6">
    <source>
        <dbReference type="Proteomes" id="UP000182945"/>
    </source>
</evidence>
<gene>
    <name evidence="5" type="ORF">BME96_06385</name>
</gene>
<dbReference type="SMART" id="SM00382">
    <property type="entry name" value="AAA"/>
    <property type="match status" value="1"/>
</dbReference>
<dbReference type="FunFam" id="3.40.50.300:FF:001548">
    <property type="entry name" value="ABC efflux transporter ATP-binding protein"/>
    <property type="match status" value="1"/>
</dbReference>
<keyword evidence="2" id="KW-0547">Nucleotide-binding</keyword>
<dbReference type="CDD" id="cd03230">
    <property type="entry name" value="ABC_DR_subfamily_A"/>
    <property type="match status" value="1"/>
</dbReference>
<evidence type="ECO:0000313" key="5">
    <source>
        <dbReference type="EMBL" id="APC47821.1"/>
    </source>
</evidence>
<evidence type="ECO:0000256" key="1">
    <source>
        <dbReference type="ARBA" id="ARBA00022448"/>
    </source>
</evidence>
<dbReference type="AlphaFoldDB" id="A0AAC9IXK8"/>
<dbReference type="Proteomes" id="UP000182945">
    <property type="component" value="Chromosome"/>
</dbReference>
<organism evidence="5 6">
    <name type="scientific">Virgibacillus halodenitrificans</name>
    <name type="common">Bacillus halodenitrificans</name>
    <dbReference type="NCBI Taxonomy" id="1482"/>
    <lineage>
        <taxon>Bacteria</taxon>
        <taxon>Bacillati</taxon>
        <taxon>Bacillota</taxon>
        <taxon>Bacilli</taxon>
        <taxon>Bacillales</taxon>
        <taxon>Bacillaceae</taxon>
        <taxon>Virgibacillus</taxon>
    </lineage>
</organism>
<accession>A0AAC9IXK8</accession>
<dbReference type="EMBL" id="CP017962">
    <property type="protein sequence ID" value="APC47821.1"/>
    <property type="molecule type" value="Genomic_DNA"/>
</dbReference>
<evidence type="ECO:0000256" key="3">
    <source>
        <dbReference type="ARBA" id="ARBA00022840"/>
    </source>
</evidence>
<dbReference type="PROSITE" id="PS50893">
    <property type="entry name" value="ABC_TRANSPORTER_2"/>
    <property type="match status" value="1"/>
</dbReference>
<dbReference type="InterPro" id="IPR050763">
    <property type="entry name" value="ABC_transporter_ATP-binding"/>
</dbReference>